<proteinExistence type="predicted"/>
<dbReference type="GO" id="GO:0003677">
    <property type="term" value="F:DNA binding"/>
    <property type="evidence" value="ECO:0007669"/>
    <property type="project" value="InterPro"/>
</dbReference>
<keyword evidence="3" id="KW-1185">Reference proteome</keyword>
<accession>C6XJM7</accession>
<dbReference type="PANTHER" id="PTHR47396:SF1">
    <property type="entry name" value="ATP-DEPENDENT HELICASE IRC3-RELATED"/>
    <property type="match status" value="1"/>
</dbReference>
<dbReference type="REBASE" id="21445">
    <property type="entry name" value="HbaIIIP"/>
</dbReference>
<dbReference type="GO" id="GO:0016787">
    <property type="term" value="F:hydrolase activity"/>
    <property type="evidence" value="ECO:0007669"/>
    <property type="project" value="InterPro"/>
</dbReference>
<dbReference type="Proteomes" id="UP000002745">
    <property type="component" value="Chromosome"/>
</dbReference>
<sequence length="883" mass="100069">MAAVNFELKNYQKESLGKFEQYLVDTEEMGANLAFYKLTSLPYRDAPNIADGTPYVCLRVPTGGGKTLMAAVSVGIAAKSHMQTPNPMVLWLVPSTPIKYQTLAALKNVDHPYRAALMEQFGRNVSVMDKDEALAMSRADAEGGACIIVSTIQSFKRDDKDGLKAYQDSGALMDHFSGLKDEQTEHLEKVEGTHRPIASLVNLLRLHRPMVIVDEAHNARSALSFDTLENFHPSLILELTATPQTEYEPKKEKYPSNILHSVSAAELKAEQMIKLPIRLTTNSDWQKTIGAALDCRHSLEEAAQAERAETKEYIRPIILFQAQSASKNDPARITYDVIKKHLLEDKLIPEDQIAVHTGPEKDLDGLDVLSEDCDVRYIITQSKLKEGWDCPFAYVLCSVAEQRSGTAVEQILGRILRMPKAKRKTIDVLNRAYAFVASANFNATAEALKDGLVEGSGFNKQEVNELVTDNSDLGFDRFRNETDFESEPVEIDHTPVVEVQKKISELPVRVRARLSFNEEKNTFVYKGQMSKEDRNLVQLKMANVAGADKAIDRLYQETNGYQRSQAADIDKPPFIVPGLVFSEQGKLELFKRDHFLDLPWRLDECDATSILDRFTLRLDSKRGELDVTQKGKMEIRFIDRMHDDLLAVVHEPSWNIPRLANWIDTGIKKQDVTKPSSVMFMKKVLDALIYQGGFTLDELVRNKFDLRRAVSDLIGDLREVRETQNYSALFSVDASKFAVSAEEGVIFDEQTYAYNQPHKGGYRFQKHYATLIGDLKDSGEEYDCAKYLDQMDAVQYWIRNVEQKPNSFWLQLPKYKFYPDFVALLKDGRILVVEYKGAYLYNDDDAKSKRFIGEVWANASEGKCLFVMPTERRFDEIDKIAGV</sequence>
<dbReference type="KEGG" id="hba:Hbal_1634"/>
<dbReference type="RefSeq" id="WP_015827472.1">
    <property type="nucleotide sequence ID" value="NC_012982.1"/>
</dbReference>
<dbReference type="Gene3D" id="3.40.50.300">
    <property type="entry name" value="P-loop containing nucleotide triphosphate hydrolases"/>
    <property type="match status" value="1"/>
</dbReference>
<dbReference type="HOGENOM" id="CLU_015668_0_0_5"/>
<dbReference type="InterPro" id="IPR006935">
    <property type="entry name" value="Helicase/UvrB_N"/>
</dbReference>
<evidence type="ECO:0000313" key="3">
    <source>
        <dbReference type="Proteomes" id="UP000002745"/>
    </source>
</evidence>
<dbReference type="SUPFAM" id="SSF52540">
    <property type="entry name" value="P-loop containing nucleoside triphosphate hydrolases"/>
    <property type="match status" value="1"/>
</dbReference>
<dbReference type="eggNOG" id="COG1061">
    <property type="taxonomic scope" value="Bacteria"/>
</dbReference>
<dbReference type="InterPro" id="IPR014001">
    <property type="entry name" value="Helicase_ATP-bd"/>
</dbReference>
<dbReference type="EMBL" id="CP001678">
    <property type="protein sequence ID" value="ACT59322.1"/>
    <property type="molecule type" value="Genomic_DNA"/>
</dbReference>
<dbReference type="OrthoDB" id="9804145at2"/>
<dbReference type="Pfam" id="PF04851">
    <property type="entry name" value="ResIII"/>
    <property type="match status" value="1"/>
</dbReference>
<dbReference type="GO" id="GO:0005524">
    <property type="term" value="F:ATP binding"/>
    <property type="evidence" value="ECO:0007669"/>
    <property type="project" value="InterPro"/>
</dbReference>
<reference evidence="3" key="1">
    <citation type="journal article" date="2011" name="J. Bacteriol.">
        <title>Genome sequences of eight morphologically diverse alphaproteobacteria.</title>
        <authorList>
            <consortium name="US DOE Joint Genome Institute"/>
            <person name="Brown P.J."/>
            <person name="Kysela D.T."/>
            <person name="Buechlein A."/>
            <person name="Hemmerich C."/>
            <person name="Brun Y.V."/>
        </authorList>
    </citation>
    <scope>NUCLEOTIDE SEQUENCE [LARGE SCALE GENOMIC DNA]</scope>
    <source>
        <strain evidence="3">ATCC 49814 / DSM 5838 / IFAM 1418</strain>
    </source>
</reference>
<feature type="domain" description="Helicase ATP-binding" evidence="1">
    <location>
        <begin position="34"/>
        <end position="278"/>
    </location>
</feature>
<dbReference type="STRING" id="582402.Hbal_1634"/>
<evidence type="ECO:0000313" key="2">
    <source>
        <dbReference type="EMBL" id="ACT59322.1"/>
    </source>
</evidence>
<dbReference type="InterPro" id="IPR027417">
    <property type="entry name" value="P-loop_NTPase"/>
</dbReference>
<dbReference type="SMART" id="SM00487">
    <property type="entry name" value="DEXDc"/>
    <property type="match status" value="1"/>
</dbReference>
<evidence type="ECO:0000259" key="1">
    <source>
        <dbReference type="SMART" id="SM00487"/>
    </source>
</evidence>
<gene>
    <name evidence="2" type="ordered locus">Hbal_1634</name>
</gene>
<dbReference type="AlphaFoldDB" id="C6XJM7"/>
<protein>
    <submittedName>
        <fullName evidence="2">Type III restriction protein res subunit</fullName>
    </submittedName>
</protein>
<dbReference type="InterPro" id="IPR050742">
    <property type="entry name" value="Helicase_Restrict-Modif_Enz"/>
</dbReference>
<dbReference type="GO" id="GO:0005829">
    <property type="term" value="C:cytosol"/>
    <property type="evidence" value="ECO:0007669"/>
    <property type="project" value="TreeGrafter"/>
</dbReference>
<organism evidence="2 3">
    <name type="scientific">Hirschia baltica (strain ATCC 49814 / DSM 5838 / IFAM 1418)</name>
    <dbReference type="NCBI Taxonomy" id="582402"/>
    <lineage>
        <taxon>Bacteria</taxon>
        <taxon>Pseudomonadati</taxon>
        <taxon>Pseudomonadota</taxon>
        <taxon>Alphaproteobacteria</taxon>
        <taxon>Hyphomonadales</taxon>
        <taxon>Hyphomonadaceae</taxon>
        <taxon>Hirschia</taxon>
    </lineage>
</organism>
<dbReference type="PANTHER" id="PTHR47396">
    <property type="entry name" value="TYPE I RESTRICTION ENZYME ECOKI R PROTEIN"/>
    <property type="match status" value="1"/>
</dbReference>
<name>C6XJM7_HIRBI</name>